<dbReference type="RefSeq" id="WP_100790546.1">
    <property type="nucleotide sequence ID" value="NZ_NPDQ01000004.1"/>
</dbReference>
<organism evidence="1 2">
    <name type="scientific">Leptospira brenneri</name>
    <dbReference type="NCBI Taxonomy" id="2023182"/>
    <lineage>
        <taxon>Bacteria</taxon>
        <taxon>Pseudomonadati</taxon>
        <taxon>Spirochaetota</taxon>
        <taxon>Spirochaetia</taxon>
        <taxon>Leptospirales</taxon>
        <taxon>Leptospiraceae</taxon>
        <taxon>Leptospira</taxon>
    </lineage>
</organism>
<reference evidence="1" key="1">
    <citation type="journal article" date="2019" name="PLoS Negl. Trop. Dis.">
        <title>Revisiting the worldwide diversity of Leptospira species in the environment.</title>
        <authorList>
            <person name="Vincent A.T."/>
            <person name="Schiettekatte O."/>
            <person name="Bourhy P."/>
            <person name="Veyrier F.J."/>
            <person name="Picardeau M."/>
        </authorList>
    </citation>
    <scope>NUCLEOTIDE SEQUENCE [LARGE SCALE GENOMIC DNA]</scope>
    <source>
        <strain evidence="1">201800277</strain>
    </source>
</reference>
<name>A0A2M9Y0V4_9LEPT</name>
<sequence>MIQFRLLFLLLFVLLHGSLLLADPNPPYEIRFRVAKNNLPLKTKGDPYFLSHLLEFRIFQALHLDFSPEEMATISDFILENASKENPNQIVIPGYENDLDLIIGFRYIEKQGDLLFLVVTNYNIETESINTSDLQKQLATICQVKSNRFVYFEDLYSEKKISEYKESGKLLSLANHYLMDEDPTNDQLVDPILDTILADETKEELEKFYAFLTRGQLALIQRNLKLAEEIHSKSIPRIQKMSGNEKEKAVFILKIYTKELELMKLYFKKETHPLKT</sequence>
<evidence type="ECO:0000313" key="2">
    <source>
        <dbReference type="Proteomes" id="UP000297891"/>
    </source>
</evidence>
<gene>
    <name evidence="1" type="ORF">EHQ30_15990</name>
</gene>
<dbReference type="Proteomes" id="UP000297891">
    <property type="component" value="Unassembled WGS sequence"/>
</dbReference>
<keyword evidence="2" id="KW-1185">Reference proteome</keyword>
<dbReference type="OrthoDB" id="324031at2"/>
<dbReference type="EMBL" id="RQFP01000014">
    <property type="protein sequence ID" value="TGK91698.1"/>
    <property type="molecule type" value="Genomic_DNA"/>
</dbReference>
<evidence type="ECO:0000313" key="1">
    <source>
        <dbReference type="EMBL" id="TGK91698.1"/>
    </source>
</evidence>
<accession>A0A2M9Y0V4</accession>
<protein>
    <submittedName>
        <fullName evidence="1">Uncharacterized protein</fullName>
    </submittedName>
</protein>
<comment type="caution">
    <text evidence="1">The sequence shown here is derived from an EMBL/GenBank/DDBJ whole genome shotgun (WGS) entry which is preliminary data.</text>
</comment>
<proteinExistence type="predicted"/>
<dbReference type="AlphaFoldDB" id="A0A2M9Y0V4"/>